<name>A0A816P6I5_BRANA</name>
<gene>
    <name evidence="2" type="ORF">DARMORV10_A09P37660.1</name>
</gene>
<proteinExistence type="predicted"/>
<evidence type="ECO:0000313" key="2">
    <source>
        <dbReference type="EMBL" id="CAF2045046.1"/>
    </source>
</evidence>
<dbReference type="OrthoDB" id="1366754at2759"/>
<dbReference type="Proteomes" id="UP001295469">
    <property type="component" value="Chromosome A09"/>
</dbReference>
<dbReference type="GO" id="GO:0012501">
    <property type="term" value="P:programmed cell death"/>
    <property type="evidence" value="ECO:0007669"/>
    <property type="project" value="InterPro"/>
</dbReference>
<dbReference type="PANTHER" id="PTHR33199:SF18">
    <property type="entry name" value="MACPF DOMAIN-CONTAINING PROTEIN"/>
    <property type="match status" value="1"/>
</dbReference>
<evidence type="ECO:0000259" key="1">
    <source>
        <dbReference type="PROSITE" id="PS51412"/>
    </source>
</evidence>
<dbReference type="InterPro" id="IPR020864">
    <property type="entry name" value="MACPF"/>
</dbReference>
<dbReference type="Pfam" id="PF01823">
    <property type="entry name" value="MACPF"/>
    <property type="match status" value="1"/>
</dbReference>
<dbReference type="PROSITE" id="PS51412">
    <property type="entry name" value="MACPF_2"/>
    <property type="match status" value="1"/>
</dbReference>
<dbReference type="InterPro" id="IPR044663">
    <property type="entry name" value="CAD1/NSL1-like"/>
</dbReference>
<dbReference type="GO" id="GO:0006952">
    <property type="term" value="P:defense response"/>
    <property type="evidence" value="ECO:0007669"/>
    <property type="project" value="InterPro"/>
</dbReference>
<sequence>MFLLLLLQHSPQSFEISSSSPLPFLVRQSMASNNSRLDAQSAAEKAVSVIGLGYDLTSDIRLSACKSTPDGSSLLKIDPTRNRDLVFPGGIVVNNVSSSIKCDKGERTRLRSDLLSFNQMSEKFNQDMSLLGKIPSGVFNAMFDLRQGWQKDASSVKTLAYDGWFISLFRVALVRESQLTLRDDVKREVPSSWDSAALAGFIEKYGTHMVAGVTMGGKDVIYMKQLRNSTHDPDQVQQQLKQLCNKRFSPQSISPAAGNYPKEESPIQFGLHSQFGSSLSRPVVMHSKNEDLVSICVRRGGIEMGQSHDRWLSTISQSPNAISMCFVPITSLLSGLPGTGFLSHAMNLYLRYKPPMEELHQFLEFQLPRQWAPVYGDLPLGLRCRKQSSPSLQFSLLGPKLYVSTSKVDSGERPVTGVRLFMEGKKGDHLAIHLQHLSSSPPSLQLSQDDTYEPIDEPSDKGYYEAVKWGIFSHVCTFPVQYHGARSDDAASIVTKAWLEVKGIGMRKVLFLRLGFSQVATASTRRSCWDNLSSDSRKSGIFSMISTRLSGGLSSTTPTTAKPVSKVYINSAVYPKGPSPPVKPKLLSLVDTKEMVRGPEVPPGYWVVTGAKLCVEAGKISIKAKYSLLTVVSEDSDRYKHTYSRRRWKGAELASEKGAEELK</sequence>
<feature type="domain" description="MACPF" evidence="1">
    <location>
        <begin position="33"/>
        <end position="363"/>
    </location>
</feature>
<organism evidence="2">
    <name type="scientific">Brassica napus</name>
    <name type="common">Rape</name>
    <dbReference type="NCBI Taxonomy" id="3708"/>
    <lineage>
        <taxon>Eukaryota</taxon>
        <taxon>Viridiplantae</taxon>
        <taxon>Streptophyta</taxon>
        <taxon>Embryophyta</taxon>
        <taxon>Tracheophyta</taxon>
        <taxon>Spermatophyta</taxon>
        <taxon>Magnoliopsida</taxon>
        <taxon>eudicotyledons</taxon>
        <taxon>Gunneridae</taxon>
        <taxon>Pentapetalae</taxon>
        <taxon>rosids</taxon>
        <taxon>malvids</taxon>
        <taxon>Brassicales</taxon>
        <taxon>Brassicaceae</taxon>
        <taxon>Brassiceae</taxon>
        <taxon>Brassica</taxon>
    </lineage>
</organism>
<reference evidence="2" key="1">
    <citation type="submission" date="2021-01" db="EMBL/GenBank/DDBJ databases">
        <authorList>
            <consortium name="Genoscope - CEA"/>
            <person name="William W."/>
        </authorList>
    </citation>
    <scope>NUCLEOTIDE SEQUENCE</scope>
</reference>
<dbReference type="PANTHER" id="PTHR33199">
    <property type="entry name" value="MACPF DOMAIN-CONTAINING PROTEIN CAD1"/>
    <property type="match status" value="1"/>
</dbReference>
<dbReference type="SMART" id="SM00457">
    <property type="entry name" value="MACPF"/>
    <property type="match status" value="1"/>
</dbReference>
<protein>
    <submittedName>
        <fullName evidence="2">(rape) hypothetical protein</fullName>
    </submittedName>
</protein>
<dbReference type="GO" id="GO:2000031">
    <property type="term" value="P:regulation of salicylic acid mediated signaling pathway"/>
    <property type="evidence" value="ECO:0007669"/>
    <property type="project" value="InterPro"/>
</dbReference>
<accession>A0A816P6I5</accession>
<dbReference type="AlphaFoldDB" id="A0A816P6I5"/>
<dbReference type="EMBL" id="HG994363">
    <property type="protein sequence ID" value="CAF2045046.1"/>
    <property type="molecule type" value="Genomic_DNA"/>
</dbReference>